<dbReference type="HOGENOM" id="CLU_1176054_0_0_1"/>
<organism evidence="2 3">
    <name type="scientific">Sphaerobolus stellatus (strain SS14)</name>
    <dbReference type="NCBI Taxonomy" id="990650"/>
    <lineage>
        <taxon>Eukaryota</taxon>
        <taxon>Fungi</taxon>
        <taxon>Dikarya</taxon>
        <taxon>Basidiomycota</taxon>
        <taxon>Agaricomycotina</taxon>
        <taxon>Agaricomycetes</taxon>
        <taxon>Phallomycetidae</taxon>
        <taxon>Geastrales</taxon>
        <taxon>Sphaerobolaceae</taxon>
        <taxon>Sphaerobolus</taxon>
    </lineage>
</organism>
<evidence type="ECO:0000313" key="2">
    <source>
        <dbReference type="EMBL" id="KIJ32412.1"/>
    </source>
</evidence>
<keyword evidence="1" id="KW-0812">Transmembrane</keyword>
<dbReference type="Proteomes" id="UP000054279">
    <property type="component" value="Unassembled WGS sequence"/>
</dbReference>
<name>A0A0C9UT72_SPHS4</name>
<keyword evidence="1" id="KW-0472">Membrane</keyword>
<protein>
    <submittedName>
        <fullName evidence="2">Uncharacterized protein</fullName>
    </submittedName>
</protein>
<reference evidence="2 3" key="1">
    <citation type="submission" date="2014-06" db="EMBL/GenBank/DDBJ databases">
        <title>Evolutionary Origins and Diversification of the Mycorrhizal Mutualists.</title>
        <authorList>
            <consortium name="DOE Joint Genome Institute"/>
            <consortium name="Mycorrhizal Genomics Consortium"/>
            <person name="Kohler A."/>
            <person name="Kuo A."/>
            <person name="Nagy L.G."/>
            <person name="Floudas D."/>
            <person name="Copeland A."/>
            <person name="Barry K.W."/>
            <person name="Cichocki N."/>
            <person name="Veneault-Fourrey C."/>
            <person name="LaButti K."/>
            <person name="Lindquist E.A."/>
            <person name="Lipzen A."/>
            <person name="Lundell T."/>
            <person name="Morin E."/>
            <person name="Murat C."/>
            <person name="Riley R."/>
            <person name="Ohm R."/>
            <person name="Sun H."/>
            <person name="Tunlid A."/>
            <person name="Henrissat B."/>
            <person name="Grigoriev I.V."/>
            <person name="Hibbett D.S."/>
            <person name="Martin F."/>
        </authorList>
    </citation>
    <scope>NUCLEOTIDE SEQUENCE [LARGE SCALE GENOMIC DNA]</scope>
    <source>
        <strain evidence="2 3">SS14</strain>
    </source>
</reference>
<accession>A0A0C9UT72</accession>
<feature type="transmembrane region" description="Helical" evidence="1">
    <location>
        <begin position="179"/>
        <end position="201"/>
    </location>
</feature>
<proteinExistence type="predicted"/>
<evidence type="ECO:0000256" key="1">
    <source>
        <dbReference type="SAM" id="Phobius"/>
    </source>
</evidence>
<evidence type="ECO:0000313" key="3">
    <source>
        <dbReference type="Proteomes" id="UP000054279"/>
    </source>
</evidence>
<sequence length="236" mass="25918">MDGLAPMFEVAFLILAINTWLDIRSSLKGSISPFARYHWLKLLLLFTPYVVLLSWSLSSLGITLLNHLKPSLNQLVACSNRKSLSAKALHGFMGSFMIMIDTIQIVFEGLIVYAVWSADSALKKTAGLEGRPRGYKTFLNDHGFSIRLVLLSLVQVGGMSLSIFGVPGTHTTSWSRDPIYVVSSMFALTAFLVFGTTRSMFWVWTGCLRREGGDVGHARSNGVTNGGDSFESVTDV</sequence>
<feature type="transmembrane region" description="Helical" evidence="1">
    <location>
        <begin position="43"/>
        <end position="65"/>
    </location>
</feature>
<feature type="transmembrane region" description="Helical" evidence="1">
    <location>
        <begin position="6"/>
        <end position="23"/>
    </location>
</feature>
<gene>
    <name evidence="2" type="ORF">M422DRAFT_35818</name>
</gene>
<keyword evidence="3" id="KW-1185">Reference proteome</keyword>
<keyword evidence="1" id="KW-1133">Transmembrane helix</keyword>
<feature type="transmembrane region" description="Helical" evidence="1">
    <location>
        <begin position="92"/>
        <end position="116"/>
    </location>
</feature>
<dbReference type="AlphaFoldDB" id="A0A0C9UT72"/>
<feature type="transmembrane region" description="Helical" evidence="1">
    <location>
        <begin position="148"/>
        <end position="167"/>
    </location>
</feature>
<dbReference type="EMBL" id="KN837227">
    <property type="protein sequence ID" value="KIJ32412.1"/>
    <property type="molecule type" value="Genomic_DNA"/>
</dbReference>